<reference evidence="2" key="1">
    <citation type="submission" date="2022-03" db="EMBL/GenBank/DDBJ databases">
        <title>Genome Identification and Characterization of new species Bdellovibrio reynosense LBG001 sp. nov. from a Mexico soil sample.</title>
        <authorList>
            <person name="Camilli A."/>
            <person name="Ajao Y."/>
            <person name="Guo X."/>
        </authorList>
    </citation>
    <scope>NUCLEOTIDE SEQUENCE</scope>
    <source>
        <strain evidence="2">LBG001</strain>
    </source>
</reference>
<evidence type="ECO:0000256" key="1">
    <source>
        <dbReference type="SAM" id="SignalP"/>
    </source>
</evidence>
<proteinExistence type="predicted"/>
<evidence type="ECO:0000313" key="3">
    <source>
        <dbReference type="Proteomes" id="UP000830116"/>
    </source>
</evidence>
<sequence>MKKRVLCALFYIFSCSQAFALSDLEISGELDASVGVSTLPTGERGNSNFAVPGLFLDINAPLKEENVLTLVFEGSESKTSSTERFDVKVREAYVDLVSLFAGMHAVRFGLIPQVWQEAQYETYHYRFLERDAWAMTEKWRYLNPSDLGISFMSELSQNFGEWALTFSNGEGAEGAEEGSHKEASLFLRLTPVEPWSFSFGYTRGTYELYGEGVSLKERIQALMMYEGHGAVTWGLELLATQDPADGMTALDIADDVDVSALSGQAVKGQAASLFTVISTGPKAELMLRYDYLNAVVGEDGKNLQTGLASLAYQLTDDVKAALVVDYTKYGESFSVSARDRTKISIAGQALF</sequence>
<gene>
    <name evidence="2" type="ORF">MNR06_07645</name>
</gene>
<feature type="signal peptide" evidence="1">
    <location>
        <begin position="1"/>
        <end position="20"/>
    </location>
</feature>
<evidence type="ECO:0008006" key="4">
    <source>
        <dbReference type="Google" id="ProtNLM"/>
    </source>
</evidence>
<keyword evidence="1" id="KW-0732">Signal</keyword>
<name>A0ABY4CDF6_9BACT</name>
<organism evidence="2 3">
    <name type="scientific">Bdellovibrio reynosensis</name>
    <dbReference type="NCBI Taxonomy" id="2835041"/>
    <lineage>
        <taxon>Bacteria</taxon>
        <taxon>Pseudomonadati</taxon>
        <taxon>Bdellovibrionota</taxon>
        <taxon>Bdellovibrionia</taxon>
        <taxon>Bdellovibrionales</taxon>
        <taxon>Pseudobdellovibrionaceae</taxon>
        <taxon>Bdellovibrio</taxon>
    </lineage>
</organism>
<evidence type="ECO:0000313" key="2">
    <source>
        <dbReference type="EMBL" id="UOF02824.1"/>
    </source>
</evidence>
<dbReference type="EMBL" id="CP093442">
    <property type="protein sequence ID" value="UOF02824.1"/>
    <property type="molecule type" value="Genomic_DNA"/>
</dbReference>
<keyword evidence="3" id="KW-1185">Reference proteome</keyword>
<protein>
    <recommendedName>
        <fullName evidence="4">Porin</fullName>
    </recommendedName>
</protein>
<dbReference type="Proteomes" id="UP000830116">
    <property type="component" value="Chromosome"/>
</dbReference>
<dbReference type="SUPFAM" id="SSF56935">
    <property type="entry name" value="Porins"/>
    <property type="match status" value="1"/>
</dbReference>
<accession>A0ABY4CDF6</accession>
<feature type="chain" id="PRO_5046682200" description="Porin" evidence="1">
    <location>
        <begin position="21"/>
        <end position="351"/>
    </location>
</feature>
<dbReference type="RefSeq" id="WP_243540643.1">
    <property type="nucleotide sequence ID" value="NZ_CP093442.1"/>
</dbReference>